<evidence type="ECO:0008006" key="4">
    <source>
        <dbReference type="Google" id="ProtNLM"/>
    </source>
</evidence>
<dbReference type="EMBL" id="CAJNOT010003415">
    <property type="protein sequence ID" value="CAF1382419.1"/>
    <property type="molecule type" value="Genomic_DNA"/>
</dbReference>
<dbReference type="EMBL" id="CAJOBD010003634">
    <property type="protein sequence ID" value="CAF3959123.1"/>
    <property type="molecule type" value="Genomic_DNA"/>
</dbReference>
<gene>
    <name evidence="2" type="ORF">JBS370_LOCUS23985</name>
    <name evidence="1" type="ORF">ZHD862_LOCUS32189</name>
</gene>
<evidence type="ECO:0000313" key="1">
    <source>
        <dbReference type="EMBL" id="CAF1382419.1"/>
    </source>
</evidence>
<reference evidence="2" key="1">
    <citation type="submission" date="2021-02" db="EMBL/GenBank/DDBJ databases">
        <authorList>
            <person name="Nowell W R."/>
        </authorList>
    </citation>
    <scope>NUCLEOTIDE SEQUENCE</scope>
</reference>
<organism evidence="2 3">
    <name type="scientific">Rotaria sordida</name>
    <dbReference type="NCBI Taxonomy" id="392033"/>
    <lineage>
        <taxon>Eukaryota</taxon>
        <taxon>Metazoa</taxon>
        <taxon>Spiralia</taxon>
        <taxon>Gnathifera</taxon>
        <taxon>Rotifera</taxon>
        <taxon>Eurotatoria</taxon>
        <taxon>Bdelloidea</taxon>
        <taxon>Philodinida</taxon>
        <taxon>Philodinidae</taxon>
        <taxon>Rotaria</taxon>
    </lineage>
</organism>
<name>A0A819L6J4_9BILA</name>
<dbReference type="AlphaFoldDB" id="A0A819L6J4"/>
<dbReference type="Proteomes" id="UP000663836">
    <property type="component" value="Unassembled WGS sequence"/>
</dbReference>
<evidence type="ECO:0000313" key="3">
    <source>
        <dbReference type="Proteomes" id="UP000663836"/>
    </source>
</evidence>
<dbReference type="InterPro" id="IPR036034">
    <property type="entry name" value="PDZ_sf"/>
</dbReference>
<dbReference type="Gene3D" id="2.30.42.10">
    <property type="match status" value="1"/>
</dbReference>
<dbReference type="SUPFAM" id="SSF50156">
    <property type="entry name" value="PDZ domain-like"/>
    <property type="match status" value="1"/>
</dbReference>
<accession>A0A819L6J4</accession>
<sequence>MAKLYQKLQLLTGYDDWPKAIITEQMFNEPVYEIRRKEKRLRVWYYMLVPISKLADLKANRQNSMIDIKNCGRMIEYFNNRDEIKQMSGSAIESPKIFQKWIAEHYNSFATIDETISLTYTNNNIRICVIQRAIPQQEIGVKFRYFVHQQFYYIKLTDDLPSNLARRAELKSYDRIMSFNGINIENDTLDQFLNRIDTERHLPIQILVCSPVTYEHYKSNKKFFHYDLPIIQCLTSIYATLSNKHASNFHTSTSEVYVVNTIFWAVLWENISIISTVS</sequence>
<protein>
    <recommendedName>
        <fullName evidence="4">PDZ domain-containing protein</fullName>
    </recommendedName>
</protein>
<evidence type="ECO:0000313" key="2">
    <source>
        <dbReference type="EMBL" id="CAF3959123.1"/>
    </source>
</evidence>
<proteinExistence type="predicted"/>
<comment type="caution">
    <text evidence="2">The sequence shown here is derived from an EMBL/GenBank/DDBJ whole genome shotgun (WGS) entry which is preliminary data.</text>
</comment>
<dbReference type="Proteomes" id="UP000663864">
    <property type="component" value="Unassembled WGS sequence"/>
</dbReference>